<dbReference type="EMBL" id="JAPEIS010000001">
    <property type="protein sequence ID" value="KAJ8070892.1"/>
    <property type="molecule type" value="Genomic_DNA"/>
</dbReference>
<reference evidence="1" key="1">
    <citation type="submission" date="2022-11" db="EMBL/GenBank/DDBJ databases">
        <title>Genome Resource of Sclerotinia nivalis Strain SnTB1, a Plant Pathogen Isolated from American Ginseng.</title>
        <authorList>
            <person name="Fan S."/>
        </authorList>
    </citation>
    <scope>NUCLEOTIDE SEQUENCE</scope>
    <source>
        <strain evidence="1">SnTB1</strain>
    </source>
</reference>
<gene>
    <name evidence="1" type="ORF">OCU04_001251</name>
</gene>
<name>A0A9X0DQZ1_9HELO</name>
<proteinExistence type="predicted"/>
<organism evidence="1 2">
    <name type="scientific">Sclerotinia nivalis</name>
    <dbReference type="NCBI Taxonomy" id="352851"/>
    <lineage>
        <taxon>Eukaryota</taxon>
        <taxon>Fungi</taxon>
        <taxon>Dikarya</taxon>
        <taxon>Ascomycota</taxon>
        <taxon>Pezizomycotina</taxon>
        <taxon>Leotiomycetes</taxon>
        <taxon>Helotiales</taxon>
        <taxon>Sclerotiniaceae</taxon>
        <taxon>Sclerotinia</taxon>
    </lineage>
</organism>
<dbReference type="AlphaFoldDB" id="A0A9X0DQZ1"/>
<comment type="caution">
    <text evidence="1">The sequence shown here is derived from an EMBL/GenBank/DDBJ whole genome shotgun (WGS) entry which is preliminary data.</text>
</comment>
<dbReference type="Proteomes" id="UP001152300">
    <property type="component" value="Unassembled WGS sequence"/>
</dbReference>
<sequence>MSFNWADDTDEAIAAGELPEFAGSNTILFNFLNEVAEIQVNVGEMIYKKSGMQNMGMEVAARERISDNETKEKQKKEAMLL</sequence>
<evidence type="ECO:0000313" key="2">
    <source>
        <dbReference type="Proteomes" id="UP001152300"/>
    </source>
</evidence>
<evidence type="ECO:0000313" key="1">
    <source>
        <dbReference type="EMBL" id="KAJ8070892.1"/>
    </source>
</evidence>
<protein>
    <submittedName>
        <fullName evidence="1">Uncharacterized protein</fullName>
    </submittedName>
</protein>
<accession>A0A9X0DQZ1</accession>
<keyword evidence="2" id="KW-1185">Reference proteome</keyword>
<dbReference type="OrthoDB" id="3541741at2759"/>